<evidence type="ECO:0000313" key="7">
    <source>
        <dbReference type="Proteomes" id="UP000183410"/>
    </source>
</evidence>
<evidence type="ECO:0000256" key="4">
    <source>
        <dbReference type="PROSITE-ProRule" id="PRU00510"/>
    </source>
</evidence>
<evidence type="ECO:0000256" key="3">
    <source>
        <dbReference type="ARBA" id="ARBA00022833"/>
    </source>
</evidence>
<dbReference type="SUPFAM" id="SSF57716">
    <property type="entry name" value="Glucocorticoid receptor-like (DNA-binding domain)"/>
    <property type="match status" value="1"/>
</dbReference>
<dbReference type="OrthoDB" id="9811543at2"/>
<dbReference type="InterPro" id="IPR037187">
    <property type="entry name" value="DnaK_N"/>
</dbReference>
<dbReference type="GO" id="GO:0008270">
    <property type="term" value="F:zinc ion binding"/>
    <property type="evidence" value="ECO:0007669"/>
    <property type="project" value="UniProtKB-KW"/>
</dbReference>
<dbReference type="EMBL" id="FONN01000001">
    <property type="protein sequence ID" value="SFE10443.1"/>
    <property type="molecule type" value="Genomic_DNA"/>
</dbReference>
<keyword evidence="7" id="KW-1185">Reference proteome</keyword>
<organism evidence="6 7">
    <name type="scientific">Paenibacillus algorifonticola</name>
    <dbReference type="NCBI Taxonomy" id="684063"/>
    <lineage>
        <taxon>Bacteria</taxon>
        <taxon>Bacillati</taxon>
        <taxon>Bacillota</taxon>
        <taxon>Bacilli</taxon>
        <taxon>Bacillales</taxon>
        <taxon>Paenibacillaceae</taxon>
        <taxon>Paenibacillus</taxon>
    </lineage>
</organism>
<evidence type="ECO:0000256" key="1">
    <source>
        <dbReference type="ARBA" id="ARBA00022723"/>
    </source>
</evidence>
<dbReference type="PROSITE" id="PS51128">
    <property type="entry name" value="ZF_DKSA_2"/>
    <property type="match status" value="1"/>
</dbReference>
<dbReference type="RefSeq" id="WP_046230800.1">
    <property type="nucleotide sequence ID" value="NZ_FONN01000001.1"/>
</dbReference>
<dbReference type="PANTHER" id="PTHR33823">
    <property type="entry name" value="RNA POLYMERASE-BINDING TRANSCRIPTION FACTOR DKSA-RELATED"/>
    <property type="match status" value="1"/>
</dbReference>
<dbReference type="InterPro" id="IPR014240">
    <property type="entry name" value="YteA"/>
</dbReference>
<dbReference type="Gene3D" id="1.20.120.910">
    <property type="entry name" value="DksA, coiled-coil domain"/>
    <property type="match status" value="1"/>
</dbReference>
<dbReference type="Pfam" id="PF01258">
    <property type="entry name" value="zf-dskA_traR"/>
    <property type="match status" value="1"/>
</dbReference>
<name>A0A1I1XX73_9BACL</name>
<sequence length="238" mass="26985">MRLPTMEQLSELHARLISDKQDIEQRLEHNGHYGLDTGWKSNSSDLTTIDNHPADAGTDMFERSKDIALLEQEELHLNRIDAALEAFQNGTYGSCIVCKEPIPYERLEAIPDCLYCLDHAPRQELTYNRPIEEETIQLPYGYSSEKAYTGWAGFDGEDAWQIVEQWGNSDSPAMSGNPEATDYAHIGSASEENDGFVEQLESFVATDITGRHVSIIHNSQYKRYMESEEGDHHLEQDS</sequence>
<dbReference type="AlphaFoldDB" id="A0A1I1XX73"/>
<keyword evidence="3" id="KW-0862">Zinc</keyword>
<gene>
    <name evidence="6" type="ORF">SAMN04487969_10168</name>
</gene>
<evidence type="ECO:0000313" key="6">
    <source>
        <dbReference type="EMBL" id="SFE10443.1"/>
    </source>
</evidence>
<evidence type="ECO:0000259" key="5">
    <source>
        <dbReference type="Pfam" id="PF01258"/>
    </source>
</evidence>
<dbReference type="PANTHER" id="PTHR33823:SF4">
    <property type="entry name" value="GENERAL STRESS PROTEIN 16O"/>
    <property type="match status" value="1"/>
</dbReference>
<reference evidence="7" key="1">
    <citation type="submission" date="2016-10" db="EMBL/GenBank/DDBJ databases">
        <authorList>
            <person name="Varghese N."/>
            <person name="Submissions S."/>
        </authorList>
    </citation>
    <scope>NUCLEOTIDE SEQUENCE [LARGE SCALE GENOMIC DNA]</scope>
    <source>
        <strain evidence="7">CGMCC 1.10223</strain>
    </source>
</reference>
<dbReference type="NCBIfam" id="TIGR02890">
    <property type="entry name" value="bacill_yteA"/>
    <property type="match status" value="1"/>
</dbReference>
<protein>
    <submittedName>
        <fullName evidence="6">Transcriptional regulator, TraR/DksA family</fullName>
    </submittedName>
</protein>
<feature type="zinc finger region" description="dksA C4-type" evidence="4">
    <location>
        <begin position="95"/>
        <end position="119"/>
    </location>
</feature>
<dbReference type="InterPro" id="IPR000962">
    <property type="entry name" value="Znf_DskA_TraR"/>
</dbReference>
<evidence type="ECO:0000256" key="2">
    <source>
        <dbReference type="ARBA" id="ARBA00022771"/>
    </source>
</evidence>
<keyword evidence="1" id="KW-0479">Metal-binding</keyword>
<feature type="domain" description="Zinc finger DksA/TraR C4-type" evidence="5">
    <location>
        <begin position="90"/>
        <end position="118"/>
    </location>
</feature>
<keyword evidence="2" id="KW-0863">Zinc-finger</keyword>
<proteinExistence type="predicted"/>
<dbReference type="SUPFAM" id="SSF109635">
    <property type="entry name" value="DnaK suppressor protein DksA, alpha-hairpin domain"/>
    <property type="match status" value="1"/>
</dbReference>
<accession>A0A1I1XX73</accession>
<dbReference type="Proteomes" id="UP000183410">
    <property type="component" value="Unassembled WGS sequence"/>
</dbReference>